<keyword evidence="2 4" id="KW-0547">Nucleotide-binding</keyword>
<dbReference type="AlphaFoldDB" id="A0A6H2HCQ9"/>
<dbReference type="GO" id="GO:0046872">
    <property type="term" value="F:metal ion binding"/>
    <property type="evidence" value="ECO:0007669"/>
    <property type="project" value="UniProtKB-KW"/>
</dbReference>
<dbReference type="Gene3D" id="3.40.50.10420">
    <property type="entry name" value="NagB/RpiA/CoA transferase-like"/>
    <property type="match status" value="1"/>
</dbReference>
<evidence type="ECO:0000256" key="2">
    <source>
        <dbReference type="ARBA" id="ARBA00022741"/>
    </source>
</evidence>
<dbReference type="PANTHER" id="PTHR23407:SF1">
    <property type="entry name" value="5-FORMYLTETRAHYDROFOLATE CYCLO-LIGASE"/>
    <property type="match status" value="1"/>
</dbReference>
<dbReference type="InterPro" id="IPR037171">
    <property type="entry name" value="NagB/RpiA_transferase-like"/>
</dbReference>
<dbReference type="InterPro" id="IPR002698">
    <property type="entry name" value="FTHF_cligase"/>
</dbReference>
<keyword evidence="5" id="KW-0460">Magnesium</keyword>
<evidence type="ECO:0000313" key="7">
    <source>
        <dbReference type="Proteomes" id="UP000502041"/>
    </source>
</evidence>
<keyword evidence="7" id="KW-1185">Reference proteome</keyword>
<protein>
    <recommendedName>
        <fullName evidence="5">5-formyltetrahydrofolate cyclo-ligase</fullName>
        <ecNumber evidence="5">6.3.3.2</ecNumber>
    </recommendedName>
</protein>
<dbReference type="KEGG" id="pvac:HC248_03001"/>
<reference evidence="6 7" key="1">
    <citation type="submission" date="2020-04" db="EMBL/GenBank/DDBJ databases">
        <title>Complete genome of a Psychrophilic, Marine, Gas Vacuolate Bacterium Polaromonas vacuolata KCTC 22033T.</title>
        <authorList>
            <person name="Hwang K."/>
            <person name="Kim K.M."/>
        </authorList>
    </citation>
    <scope>NUCLEOTIDE SEQUENCE [LARGE SCALE GENOMIC DNA]</scope>
    <source>
        <strain evidence="6 7">KCTC 22033</strain>
    </source>
</reference>
<accession>A0A6H2HCQ9</accession>
<dbReference type="GO" id="GO:0009396">
    <property type="term" value="P:folic acid-containing compound biosynthetic process"/>
    <property type="evidence" value="ECO:0007669"/>
    <property type="project" value="TreeGrafter"/>
</dbReference>
<dbReference type="PANTHER" id="PTHR23407">
    <property type="entry name" value="ATPASE INHIBITOR/5-FORMYLTETRAHYDROFOLATE CYCLO-LIGASE"/>
    <property type="match status" value="1"/>
</dbReference>
<dbReference type="Pfam" id="PF01812">
    <property type="entry name" value="5-FTHF_cyc-lig"/>
    <property type="match status" value="1"/>
</dbReference>
<dbReference type="EMBL" id="CP051461">
    <property type="protein sequence ID" value="QJC57671.1"/>
    <property type="molecule type" value="Genomic_DNA"/>
</dbReference>
<proteinExistence type="inferred from homology"/>
<dbReference type="InterPro" id="IPR024185">
    <property type="entry name" value="FTHF_cligase-like_sf"/>
</dbReference>
<comment type="catalytic activity">
    <reaction evidence="5">
        <text>(6S)-5-formyl-5,6,7,8-tetrahydrofolate + ATP = (6R)-5,10-methenyltetrahydrofolate + ADP + phosphate</text>
        <dbReference type="Rhea" id="RHEA:10488"/>
        <dbReference type="ChEBI" id="CHEBI:30616"/>
        <dbReference type="ChEBI" id="CHEBI:43474"/>
        <dbReference type="ChEBI" id="CHEBI:57455"/>
        <dbReference type="ChEBI" id="CHEBI:57457"/>
        <dbReference type="ChEBI" id="CHEBI:456216"/>
        <dbReference type="EC" id="6.3.3.2"/>
    </reaction>
</comment>
<sequence length="211" mass="23628">MDKQSKRKTLIEERLNLPDRQMRADMLQRVMRIWLVGRTDEVIGAYWPIKGEFDPLPALYRWQEDAMLSQDSASNGAGLDKPLQIITESLASRSPRKIGLPVVDKVHKTLSFHAWYPGCPMEEDAYGIPKPKDTELIVPTLLFVPCVGYGPGGFRLGYGGGFYDRTLATLQPRPITVGLGFTHGWLPDMEAEPHDIALDALLNDNGVVWPV</sequence>
<dbReference type="EC" id="6.3.3.2" evidence="5"/>
<dbReference type="SUPFAM" id="SSF100950">
    <property type="entry name" value="NagB/RpiA/CoA transferase-like"/>
    <property type="match status" value="1"/>
</dbReference>
<gene>
    <name evidence="6" type="ORF">HC248_03001</name>
</gene>
<dbReference type="NCBIfam" id="TIGR02727">
    <property type="entry name" value="MTHFS_bact"/>
    <property type="match status" value="1"/>
</dbReference>
<keyword evidence="6" id="KW-0436">Ligase</keyword>
<dbReference type="GO" id="GO:0030272">
    <property type="term" value="F:5-formyltetrahydrofolate cyclo-ligase activity"/>
    <property type="evidence" value="ECO:0007669"/>
    <property type="project" value="UniProtKB-EC"/>
</dbReference>
<dbReference type="PIRSF" id="PIRSF006806">
    <property type="entry name" value="FTHF_cligase"/>
    <property type="match status" value="1"/>
</dbReference>
<dbReference type="GO" id="GO:0005524">
    <property type="term" value="F:ATP binding"/>
    <property type="evidence" value="ECO:0007669"/>
    <property type="project" value="UniProtKB-KW"/>
</dbReference>
<dbReference type="Proteomes" id="UP000502041">
    <property type="component" value="Chromosome"/>
</dbReference>
<evidence type="ECO:0000256" key="5">
    <source>
        <dbReference type="RuleBase" id="RU361279"/>
    </source>
</evidence>
<comment type="cofactor">
    <cofactor evidence="5">
        <name>Mg(2+)</name>
        <dbReference type="ChEBI" id="CHEBI:18420"/>
    </cofactor>
</comment>
<comment type="similarity">
    <text evidence="1 5">Belongs to the 5-formyltetrahydrofolate cyclo-ligase family.</text>
</comment>
<keyword evidence="5" id="KW-0479">Metal-binding</keyword>
<evidence type="ECO:0000256" key="3">
    <source>
        <dbReference type="ARBA" id="ARBA00022840"/>
    </source>
</evidence>
<dbReference type="RefSeq" id="WP_168923154.1">
    <property type="nucleotide sequence ID" value="NZ_CP051461.1"/>
</dbReference>
<organism evidence="6 7">
    <name type="scientific">Polaromonas vacuolata</name>
    <dbReference type="NCBI Taxonomy" id="37448"/>
    <lineage>
        <taxon>Bacteria</taxon>
        <taxon>Pseudomonadati</taxon>
        <taxon>Pseudomonadota</taxon>
        <taxon>Betaproteobacteria</taxon>
        <taxon>Burkholderiales</taxon>
        <taxon>Comamonadaceae</taxon>
        <taxon>Polaromonas</taxon>
    </lineage>
</organism>
<evidence type="ECO:0000256" key="4">
    <source>
        <dbReference type="PIRSR" id="PIRSR006806-1"/>
    </source>
</evidence>
<feature type="binding site" evidence="4">
    <location>
        <begin position="155"/>
        <end position="163"/>
    </location>
    <ligand>
        <name>ATP</name>
        <dbReference type="ChEBI" id="CHEBI:30616"/>
    </ligand>
</feature>
<name>A0A6H2HCQ9_9BURK</name>
<evidence type="ECO:0000256" key="1">
    <source>
        <dbReference type="ARBA" id="ARBA00010638"/>
    </source>
</evidence>
<evidence type="ECO:0000313" key="6">
    <source>
        <dbReference type="EMBL" id="QJC57671.1"/>
    </source>
</evidence>
<keyword evidence="3 4" id="KW-0067">ATP-binding</keyword>
<dbReference type="GO" id="GO:0035999">
    <property type="term" value="P:tetrahydrofolate interconversion"/>
    <property type="evidence" value="ECO:0007669"/>
    <property type="project" value="TreeGrafter"/>
</dbReference>